<dbReference type="EMBL" id="VZDO01000011">
    <property type="protein sequence ID" value="KAB0679095.1"/>
    <property type="molecule type" value="Genomic_DNA"/>
</dbReference>
<evidence type="ECO:0000313" key="3">
    <source>
        <dbReference type="EMBL" id="KAB0679095.1"/>
    </source>
</evidence>
<gene>
    <name evidence="3" type="ORF">F6X38_14505</name>
</gene>
<proteinExistence type="inferred from homology"/>
<accession>A0A7V7PNB5</accession>
<dbReference type="CDD" id="cd08899">
    <property type="entry name" value="SRPBCC_CalC_Aha1-like_6"/>
    <property type="match status" value="1"/>
</dbReference>
<dbReference type="Pfam" id="PF08327">
    <property type="entry name" value="AHSA1"/>
    <property type="match status" value="1"/>
</dbReference>
<dbReference type="Gene3D" id="3.30.530.20">
    <property type="match status" value="1"/>
</dbReference>
<evidence type="ECO:0000313" key="4">
    <source>
        <dbReference type="Proteomes" id="UP000432089"/>
    </source>
</evidence>
<evidence type="ECO:0000256" key="1">
    <source>
        <dbReference type="ARBA" id="ARBA00006817"/>
    </source>
</evidence>
<dbReference type="InterPro" id="IPR023393">
    <property type="entry name" value="START-like_dom_sf"/>
</dbReference>
<comment type="caution">
    <text evidence="3">The sequence shown here is derived from an EMBL/GenBank/DDBJ whole genome shotgun (WGS) entry which is preliminary data.</text>
</comment>
<name>A0A7V7PNB5_9HYPH</name>
<dbReference type="InterPro" id="IPR013538">
    <property type="entry name" value="ASHA1/2-like_C"/>
</dbReference>
<feature type="domain" description="Activator of Hsp90 ATPase homologue 1/2-like C-terminal" evidence="2">
    <location>
        <begin position="28"/>
        <end position="152"/>
    </location>
</feature>
<dbReference type="AlphaFoldDB" id="A0A7V7PNB5"/>
<keyword evidence="4" id="KW-1185">Reference proteome</keyword>
<evidence type="ECO:0000259" key="2">
    <source>
        <dbReference type="Pfam" id="PF08327"/>
    </source>
</evidence>
<organism evidence="3 4">
    <name type="scientific">Plantimonas leprariae</name>
    <dbReference type="NCBI Taxonomy" id="2615207"/>
    <lineage>
        <taxon>Bacteria</taxon>
        <taxon>Pseudomonadati</taxon>
        <taxon>Pseudomonadota</taxon>
        <taxon>Alphaproteobacteria</taxon>
        <taxon>Hyphomicrobiales</taxon>
        <taxon>Aurantimonadaceae</taxon>
        <taxon>Plantimonas</taxon>
    </lineage>
</organism>
<dbReference type="RefSeq" id="WP_150970744.1">
    <property type="nucleotide sequence ID" value="NZ_VZDO01000011.1"/>
</dbReference>
<sequence length="177" mass="20135">MSELATMERYGELIEPATLRIQRLLPGPIDRVWSYLTQSELRRQWFAAGDMTMEVGSPVELVWRNDELTDPPGQRPAGSSAENRMQTRITELDPPRKLGIAWGETGAVSFELQPQGGEVLLTIIHSRVPDRARLMNFAPGWHVHLDILEALLTGGRAKPFWDEIHRLKGEYERRLPA</sequence>
<dbReference type="Proteomes" id="UP000432089">
    <property type="component" value="Unassembled WGS sequence"/>
</dbReference>
<dbReference type="SUPFAM" id="SSF55961">
    <property type="entry name" value="Bet v1-like"/>
    <property type="match status" value="1"/>
</dbReference>
<comment type="similarity">
    <text evidence="1">Belongs to the AHA1 family.</text>
</comment>
<reference evidence="3 4" key="1">
    <citation type="submission" date="2019-09" db="EMBL/GenBank/DDBJ databases">
        <title>YIM 132180 draft genome.</title>
        <authorList>
            <person name="Zhang K."/>
        </authorList>
    </citation>
    <scope>NUCLEOTIDE SEQUENCE [LARGE SCALE GENOMIC DNA]</scope>
    <source>
        <strain evidence="3 4">YIM 132180</strain>
    </source>
</reference>
<protein>
    <submittedName>
        <fullName evidence="3">SRPBCC family protein</fullName>
    </submittedName>
</protein>